<feature type="transmembrane region" description="Helical" evidence="17">
    <location>
        <begin position="410"/>
        <end position="434"/>
    </location>
</feature>
<feature type="transmembrane region" description="Helical" evidence="17">
    <location>
        <begin position="273"/>
        <end position="294"/>
    </location>
</feature>
<dbReference type="InterPro" id="IPR003945">
    <property type="entry name" value="NU5C-like"/>
</dbReference>
<feature type="transmembrane region" description="Helical" evidence="17">
    <location>
        <begin position="334"/>
        <end position="354"/>
    </location>
</feature>
<keyword evidence="13 17" id="KW-0830">Ubiquinone</keyword>
<keyword evidence="14 17" id="KW-0496">Mitochondrion</keyword>
<feature type="transmembrane region" description="Helical" evidence="17">
    <location>
        <begin position="31"/>
        <end position="52"/>
    </location>
</feature>
<dbReference type="GO" id="GO:0003954">
    <property type="term" value="F:NADH dehydrogenase activity"/>
    <property type="evidence" value="ECO:0007669"/>
    <property type="project" value="TreeGrafter"/>
</dbReference>
<dbReference type="GO" id="GO:0015990">
    <property type="term" value="P:electron transport coupled proton transport"/>
    <property type="evidence" value="ECO:0007669"/>
    <property type="project" value="TreeGrafter"/>
</dbReference>
<proteinExistence type="inferred from homology"/>
<feature type="domain" description="NADH dehydrogenase subunit 5 C-terminal" evidence="20">
    <location>
        <begin position="425"/>
        <end position="626"/>
    </location>
</feature>
<feature type="transmembrane region" description="Helical" evidence="17">
    <location>
        <begin position="135"/>
        <end position="156"/>
    </location>
</feature>
<dbReference type="InterPro" id="IPR018393">
    <property type="entry name" value="NADHpl_OxRdtase_5_subgr"/>
</dbReference>
<evidence type="ECO:0000256" key="14">
    <source>
        <dbReference type="ARBA" id="ARBA00023128"/>
    </source>
</evidence>
<feature type="transmembrane region" description="Helical" evidence="17">
    <location>
        <begin position="569"/>
        <end position="591"/>
    </location>
</feature>
<sequence length="645" mass="73610">MINLIVFSTLIGSLISGFLGRYIGIKWSRNIVCLSVFISLITTYILFISVMINNNEYRNIIMSWINVDFLNIDWGFLIDKISISTLIPVVTISFLVHIYALVYMNHDPHQQRFFSYLSFFTFGMILLVTGDNFLILFLGWELIGVASYLLISFWFTRISAAKSGLNSLLMNRFGDTFLVIGLALIIYLVGSLNFDTLFSLNAYLSTDMLTIILICLLLGCASKSVQFGLHTWLLNSMEGPTPVSSLLHAACLVIAGVYLLIRCSFIIEYSPIILIIILISGGISTLVSGLMAIASNDIKRIIALSTMSQVGIMMLGIGISAYNLALFHLICHSFFKALLFMSAGAIIHAVGNGYQDIRTYGSFLKFLPLTYICILIASLSLMALPGLTGYYSKDIIIETLYGSYTLTGYIIYWFALGSATLTSIYSIRLIYYLFFNKPNNPKYIYLHLRENPTLMYIPMTILALFSIFIGYLIKDLYLGMGTPLYNNMFIHPNNLYFIDTEFSLNTYIKLLPLITSILLCIILILFYELYYNKLFIYNSKYIKYIYKFFNQKFYYDQIINNYAYRSSLYISYLLNTYIDKGILIFLGPYGLSSLSLHLSNLINKLVFFNLGLIIELIFFSLFLALFIHSYSLLYFFIALIIFIFI</sequence>
<gene>
    <name evidence="21" type="primary">nad5</name>
</gene>
<evidence type="ECO:0000256" key="7">
    <source>
        <dbReference type="ARBA" id="ARBA00022692"/>
    </source>
</evidence>
<evidence type="ECO:0000256" key="4">
    <source>
        <dbReference type="ARBA" id="ARBA00021096"/>
    </source>
</evidence>
<feature type="transmembrane region" description="Helical" evidence="17">
    <location>
        <begin position="81"/>
        <end position="101"/>
    </location>
</feature>
<dbReference type="GO" id="GO:0008137">
    <property type="term" value="F:NADH dehydrogenase (ubiquinone) activity"/>
    <property type="evidence" value="ECO:0007669"/>
    <property type="project" value="UniProtKB-EC"/>
</dbReference>
<keyword evidence="12 17" id="KW-0520">NAD</keyword>
<evidence type="ECO:0000259" key="19">
    <source>
        <dbReference type="Pfam" id="PF00662"/>
    </source>
</evidence>
<feature type="transmembrane region" description="Helical" evidence="17">
    <location>
        <begin position="510"/>
        <end position="530"/>
    </location>
</feature>
<dbReference type="InterPro" id="IPR001750">
    <property type="entry name" value="ND/Mrp_TM"/>
</dbReference>
<dbReference type="EMBL" id="GQ354526">
    <property type="protein sequence ID" value="ACU32842.1"/>
    <property type="molecule type" value="Genomic_DNA"/>
</dbReference>
<feature type="transmembrane region" description="Helical" evidence="17">
    <location>
        <begin position="6"/>
        <end position="24"/>
    </location>
</feature>
<comment type="function">
    <text evidence="1">Core subunit of the mitochondrial membrane respiratory chain NADH dehydrogenase (Complex I) that is believed to belong to the minimal assembly required for catalysis. Complex I functions in the transfer of electrons from NADH to the respiratory chain. The immediate electron acceptor for the enzyme is believed to be ubiquinone.</text>
</comment>
<dbReference type="InterPro" id="IPR001516">
    <property type="entry name" value="Proton_antipo_N"/>
</dbReference>
<keyword evidence="10" id="KW-0249">Electron transport</keyword>
<feature type="transmembrane region" description="Helical" evidence="17">
    <location>
        <begin position="246"/>
        <end position="267"/>
    </location>
</feature>
<dbReference type="EC" id="7.1.1.2" evidence="3 17"/>
<feature type="transmembrane region" description="Helical" evidence="17">
    <location>
        <begin position="611"/>
        <end position="644"/>
    </location>
</feature>
<comment type="subcellular location">
    <subcellularLocation>
        <location evidence="2">Mitochondrion inner membrane</location>
        <topology evidence="2">Multi-pass membrane protein</topology>
    </subcellularLocation>
</comment>
<name>C7FEY5_DEKBR</name>
<dbReference type="GeneID" id="8363710"/>
<comment type="similarity">
    <text evidence="17">Belongs to the complex I subunit 5 family.</text>
</comment>
<comment type="catalytic activity">
    <reaction evidence="16 17">
        <text>a ubiquinone + NADH + 5 H(+)(in) = a ubiquinol + NAD(+) + 4 H(+)(out)</text>
        <dbReference type="Rhea" id="RHEA:29091"/>
        <dbReference type="Rhea" id="RHEA-COMP:9565"/>
        <dbReference type="Rhea" id="RHEA-COMP:9566"/>
        <dbReference type="ChEBI" id="CHEBI:15378"/>
        <dbReference type="ChEBI" id="CHEBI:16389"/>
        <dbReference type="ChEBI" id="CHEBI:17976"/>
        <dbReference type="ChEBI" id="CHEBI:57540"/>
        <dbReference type="ChEBI" id="CHEBI:57945"/>
        <dbReference type="EC" id="7.1.1.2"/>
    </reaction>
</comment>
<accession>C7FEY5</accession>
<evidence type="ECO:0000256" key="10">
    <source>
        <dbReference type="ARBA" id="ARBA00022982"/>
    </source>
</evidence>
<feature type="transmembrane region" description="Helical" evidence="17">
    <location>
        <begin position="209"/>
        <end position="234"/>
    </location>
</feature>
<dbReference type="NCBIfam" id="TIGR01974">
    <property type="entry name" value="NDH_I_L"/>
    <property type="match status" value="1"/>
</dbReference>
<evidence type="ECO:0000256" key="11">
    <source>
        <dbReference type="ARBA" id="ARBA00022989"/>
    </source>
</evidence>
<evidence type="ECO:0000256" key="2">
    <source>
        <dbReference type="ARBA" id="ARBA00004448"/>
    </source>
</evidence>
<evidence type="ECO:0000313" key="21">
    <source>
        <dbReference type="EMBL" id="ACU32842.1"/>
    </source>
</evidence>
<evidence type="ECO:0000256" key="9">
    <source>
        <dbReference type="ARBA" id="ARBA00022967"/>
    </source>
</evidence>
<evidence type="ECO:0000256" key="5">
    <source>
        <dbReference type="ARBA" id="ARBA00022448"/>
    </source>
</evidence>
<evidence type="ECO:0000259" key="20">
    <source>
        <dbReference type="Pfam" id="PF06455"/>
    </source>
</evidence>
<feature type="transmembrane region" description="Helical" evidence="17">
    <location>
        <begin position="366"/>
        <end position="390"/>
    </location>
</feature>
<keyword evidence="7 17" id="KW-0812">Transmembrane</keyword>
<keyword evidence="8" id="KW-0999">Mitochondrion inner membrane</keyword>
<evidence type="ECO:0000256" key="16">
    <source>
        <dbReference type="ARBA" id="ARBA00049551"/>
    </source>
</evidence>
<dbReference type="Pfam" id="PF00662">
    <property type="entry name" value="Proton_antipo_N"/>
    <property type="match status" value="1"/>
</dbReference>
<dbReference type="PRINTS" id="PR01434">
    <property type="entry name" value="NADHDHGNASE5"/>
</dbReference>
<reference evidence="21" key="1">
    <citation type="journal article" date="2010" name="FEMS Yeast Res.">
        <title>Mitochondrial genome from the facultative anaerobe and petite-positive yeast Dekkera bruxellensis contains the NADH dehydrogenase subunit genes.</title>
        <authorList>
            <person name="Prochazka E."/>
            <person name="Polakova S."/>
            <person name="Piskur J."/>
            <person name="Sulo P."/>
        </authorList>
    </citation>
    <scope>NUCLEOTIDE SEQUENCE</scope>
    <source>
        <strain evidence="21">CBS 2499</strain>
    </source>
</reference>
<keyword evidence="5 17" id="KW-0813">Transport</keyword>
<evidence type="ECO:0000256" key="13">
    <source>
        <dbReference type="ARBA" id="ARBA00023075"/>
    </source>
</evidence>
<dbReference type="Pfam" id="PF06455">
    <property type="entry name" value="NADH5_C"/>
    <property type="match status" value="1"/>
</dbReference>
<dbReference type="AlphaFoldDB" id="C7FEY5"/>
<feature type="transmembrane region" description="Helical" evidence="17">
    <location>
        <begin position="113"/>
        <end position="129"/>
    </location>
</feature>
<feature type="domain" description="NADH:quinone oxidoreductase/Mrp antiporter transmembrane" evidence="18">
    <location>
        <begin position="131"/>
        <end position="411"/>
    </location>
</feature>
<keyword evidence="9" id="KW-1278">Translocase</keyword>
<geneLocation type="mitochondrion" evidence="21"/>
<feature type="domain" description="NADH-Ubiquinone oxidoreductase (complex I) chain 5 N-terminal" evidence="19">
    <location>
        <begin position="64"/>
        <end position="114"/>
    </location>
</feature>
<evidence type="ECO:0000256" key="1">
    <source>
        <dbReference type="ARBA" id="ARBA00003257"/>
    </source>
</evidence>
<dbReference type="PANTHER" id="PTHR42829">
    <property type="entry name" value="NADH-UBIQUINONE OXIDOREDUCTASE CHAIN 5"/>
    <property type="match status" value="1"/>
</dbReference>
<comment type="function">
    <text evidence="17">Core subunit of the mitochondrial membrane respiratory chain NADH dehydrogenase (Complex I) which catalyzes electron transfer from NADH through the respiratory chain, using ubiquinone as an electron acceptor. Essential for the catalytic activity and assembly of complex I.</text>
</comment>
<dbReference type="InterPro" id="IPR010934">
    <property type="entry name" value="NADH_DH_su5_C"/>
</dbReference>
<evidence type="ECO:0000256" key="6">
    <source>
        <dbReference type="ARBA" id="ARBA00022660"/>
    </source>
</evidence>
<evidence type="ECO:0000256" key="15">
    <source>
        <dbReference type="ARBA" id="ARBA00023136"/>
    </source>
</evidence>
<keyword evidence="15 17" id="KW-0472">Membrane</keyword>
<dbReference type="RefSeq" id="YP_003127072.1">
    <property type="nucleotide sequence ID" value="NC_013147.1"/>
</dbReference>
<keyword evidence="11 17" id="KW-1133">Transmembrane helix</keyword>
<feature type="transmembrane region" description="Helical" evidence="17">
    <location>
        <begin position="301"/>
        <end position="322"/>
    </location>
</feature>
<evidence type="ECO:0000256" key="8">
    <source>
        <dbReference type="ARBA" id="ARBA00022792"/>
    </source>
</evidence>
<dbReference type="GO" id="GO:0042773">
    <property type="term" value="P:ATP synthesis coupled electron transport"/>
    <property type="evidence" value="ECO:0007669"/>
    <property type="project" value="InterPro"/>
</dbReference>
<feature type="transmembrane region" description="Helical" evidence="17">
    <location>
        <begin position="454"/>
        <end position="473"/>
    </location>
</feature>
<organism evidence="21">
    <name type="scientific">Dekkera bruxellensis</name>
    <name type="common">Brettanomyces custersii</name>
    <dbReference type="NCBI Taxonomy" id="5007"/>
    <lineage>
        <taxon>Eukaryota</taxon>
        <taxon>Fungi</taxon>
        <taxon>Dikarya</taxon>
        <taxon>Ascomycota</taxon>
        <taxon>Saccharomycotina</taxon>
        <taxon>Pichiomycetes</taxon>
        <taxon>Pichiales</taxon>
        <taxon>Pichiaceae</taxon>
        <taxon>Brettanomyces</taxon>
    </lineage>
</organism>
<evidence type="ECO:0000256" key="12">
    <source>
        <dbReference type="ARBA" id="ARBA00023027"/>
    </source>
</evidence>
<dbReference type="Pfam" id="PF00361">
    <property type="entry name" value="Proton_antipo_M"/>
    <property type="match status" value="1"/>
</dbReference>
<dbReference type="STRING" id="5007.C7FEY5"/>
<dbReference type="PRINTS" id="PR01435">
    <property type="entry name" value="NPOXDRDTASE5"/>
</dbReference>
<evidence type="ECO:0000256" key="3">
    <source>
        <dbReference type="ARBA" id="ARBA00012944"/>
    </source>
</evidence>
<dbReference type="PANTHER" id="PTHR42829:SF2">
    <property type="entry name" value="NADH-UBIQUINONE OXIDOREDUCTASE CHAIN 5"/>
    <property type="match status" value="1"/>
</dbReference>
<keyword evidence="6" id="KW-0679">Respiratory chain</keyword>
<evidence type="ECO:0000256" key="17">
    <source>
        <dbReference type="RuleBase" id="RU003404"/>
    </source>
</evidence>
<dbReference type="GO" id="GO:0005743">
    <property type="term" value="C:mitochondrial inner membrane"/>
    <property type="evidence" value="ECO:0007669"/>
    <property type="project" value="UniProtKB-SubCell"/>
</dbReference>
<evidence type="ECO:0000259" key="18">
    <source>
        <dbReference type="Pfam" id="PF00361"/>
    </source>
</evidence>
<protein>
    <recommendedName>
        <fullName evidence="4 17">NADH-ubiquinone oxidoreductase chain 5</fullName>
        <ecNumber evidence="3 17">7.1.1.2</ecNumber>
    </recommendedName>
</protein>
<feature type="transmembrane region" description="Helical" evidence="17">
    <location>
        <begin position="168"/>
        <end position="189"/>
    </location>
</feature>